<dbReference type="InterPro" id="IPR006758">
    <property type="entry name" value="A32L"/>
</dbReference>
<dbReference type="EMBL" id="JF264220">
    <property type="protein sequence ID" value="ADX41595.1"/>
    <property type="molecule type" value="Genomic_DNA"/>
</dbReference>
<evidence type="ECO:0000313" key="3">
    <source>
        <dbReference type="EMBL" id="ADX41601.1"/>
    </source>
</evidence>
<dbReference type="SUPFAM" id="SSF52540">
    <property type="entry name" value="P-loop containing nucleoside triphosphate hydrolases"/>
    <property type="match status" value="1"/>
</dbReference>
<sequence length="323" mass="36502">MESTATINIREMKLSDLRPTEQSMKTDMGGTKLVVIGKPGSGKSTLIKALLEAKRALIPCAVVISGSEEANNFYKGLVPDLFIYHKFCPAIIDKIHKRQIKAKAELGSKKSWLLVIIDDCMDNAKMFNSKEVIALFKNGRHWNVFVVIANQYVMDLTPNLRSSVDGVFLFRENNTTYKDKMYLNFASVIPTKKTFYHVMEAVTQDYRCMYIDNTKAYENWQDSVYWYKAPFKTEVVPFGCKSYWQHAANKTGCGIPDCFDSVAVFGNLLLKKLPEDRGEQDDSRAQFEVEEAASTSSPRAAASPYSPDSADKMNAPDFLTYVY</sequence>
<reference evidence="2" key="2">
    <citation type="journal article" date="2011" name="Arch. Virol.">
        <title>Genetic analysis of fish iridoviruses isolated in Taiwan during 2001-2009.</title>
        <authorList>
            <person name="Huang S.M."/>
            <person name="Tu C."/>
            <person name="Tseng C.H."/>
            <person name="Huang C.C."/>
            <person name="Chou C.C."/>
            <person name="Kuo H.C."/>
            <person name="Chang S.K."/>
        </authorList>
    </citation>
    <scope>NUCLEOTIDE SEQUENCE</scope>
    <source>
        <strain evidence="3">KGIV_Cy_346_04</strain>
        <strain evidence="2">KGIV_Tn_337_04</strain>
    </source>
</reference>
<evidence type="ECO:0000256" key="1">
    <source>
        <dbReference type="SAM" id="MobiDB-lite"/>
    </source>
</evidence>
<evidence type="ECO:0000313" key="2">
    <source>
        <dbReference type="EMBL" id="ADX41595.1"/>
    </source>
</evidence>
<name>G3EMI8_ISKNV</name>
<dbReference type="Pfam" id="PF04665">
    <property type="entry name" value="Pox_A32"/>
    <property type="match status" value="1"/>
</dbReference>
<reference evidence="2" key="1">
    <citation type="submission" date="2010-12" db="EMBL/GenBank/DDBJ databases">
        <authorList>
            <person name="Huang M.S."/>
        </authorList>
    </citation>
    <scope>NUCLEOTIDE SEQUENCE</scope>
    <source>
        <strain evidence="3">KGIV_Cy_346_04</strain>
        <strain evidence="2">KGIV_Tn_337_04</strain>
    </source>
</reference>
<accession>G3EMI8</accession>
<dbReference type="InterPro" id="IPR027417">
    <property type="entry name" value="P-loop_NTPase"/>
</dbReference>
<dbReference type="EMBL" id="JF264226">
    <property type="protein sequence ID" value="ADX41601.1"/>
    <property type="molecule type" value="Genomic_DNA"/>
</dbReference>
<protein>
    <submittedName>
        <fullName evidence="2">Adenosine triphosphatase</fullName>
    </submittedName>
</protein>
<proteinExistence type="predicted"/>
<feature type="region of interest" description="Disordered" evidence="1">
    <location>
        <begin position="276"/>
        <end position="317"/>
    </location>
</feature>
<organism evidence="2">
    <name type="scientific">King grouper iridovirus</name>
    <dbReference type="NCBI Taxonomy" id="463824"/>
    <lineage>
        <taxon>Viruses</taxon>
        <taxon>Varidnaviria</taxon>
        <taxon>Bamfordvirae</taxon>
        <taxon>Nucleocytoviricota</taxon>
        <taxon>Megaviricetes</taxon>
        <taxon>Pimascovirales</taxon>
        <taxon>Pimascovirales incertae sedis</taxon>
        <taxon>Iridoviridae</taxon>
        <taxon>Alphairidovirinae</taxon>
        <taxon>Megalocytivirus</taxon>
        <taxon>Megalocytivirus pagrus1</taxon>
        <taxon>Infectious spleen and kidney necrosis virus</taxon>
    </lineage>
</organism>
<feature type="compositionally biased region" description="Low complexity" evidence="1">
    <location>
        <begin position="292"/>
        <end position="308"/>
    </location>
</feature>
<feature type="compositionally biased region" description="Basic and acidic residues" evidence="1">
    <location>
        <begin position="276"/>
        <end position="287"/>
    </location>
</feature>
<dbReference type="Gene3D" id="3.40.50.300">
    <property type="entry name" value="P-loop containing nucleotide triphosphate hydrolases"/>
    <property type="match status" value="1"/>
</dbReference>